<name>A0ABD1LR15_9FABA</name>
<evidence type="ECO:0000313" key="2">
    <source>
        <dbReference type="Proteomes" id="UP001603857"/>
    </source>
</evidence>
<proteinExistence type="predicted"/>
<organism evidence="1 2">
    <name type="scientific">Flemingia macrophylla</name>
    <dbReference type="NCBI Taxonomy" id="520843"/>
    <lineage>
        <taxon>Eukaryota</taxon>
        <taxon>Viridiplantae</taxon>
        <taxon>Streptophyta</taxon>
        <taxon>Embryophyta</taxon>
        <taxon>Tracheophyta</taxon>
        <taxon>Spermatophyta</taxon>
        <taxon>Magnoliopsida</taxon>
        <taxon>eudicotyledons</taxon>
        <taxon>Gunneridae</taxon>
        <taxon>Pentapetalae</taxon>
        <taxon>rosids</taxon>
        <taxon>fabids</taxon>
        <taxon>Fabales</taxon>
        <taxon>Fabaceae</taxon>
        <taxon>Papilionoideae</taxon>
        <taxon>50 kb inversion clade</taxon>
        <taxon>NPAAA clade</taxon>
        <taxon>indigoferoid/millettioid clade</taxon>
        <taxon>Phaseoleae</taxon>
        <taxon>Flemingia</taxon>
    </lineage>
</organism>
<evidence type="ECO:0000313" key="1">
    <source>
        <dbReference type="EMBL" id="KAL2325340.1"/>
    </source>
</evidence>
<dbReference type="EMBL" id="JBGMDY010000008">
    <property type="protein sequence ID" value="KAL2325340.1"/>
    <property type="molecule type" value="Genomic_DNA"/>
</dbReference>
<gene>
    <name evidence="1" type="ORF">Fmac_024398</name>
</gene>
<sequence>MVGEAEDLPQQPHWYLQAPQDREKGIPLRVYTIIHQDVPFQEQHTLHHEKEAAYASYVKGHRHSSTKVIENKAMLNVSLTGQVRSRKHLDDGTAAATADGTCSIGSTKVHAPVSIKLGRLKLRKVSVLGECMLVVDSSSSNNLVSIKASNCKFRMKL</sequence>
<protein>
    <submittedName>
        <fullName evidence="1">Uncharacterized protein</fullName>
    </submittedName>
</protein>
<accession>A0ABD1LR15</accession>
<dbReference type="Proteomes" id="UP001603857">
    <property type="component" value="Unassembled WGS sequence"/>
</dbReference>
<dbReference type="AlphaFoldDB" id="A0ABD1LR15"/>
<comment type="caution">
    <text evidence="1">The sequence shown here is derived from an EMBL/GenBank/DDBJ whole genome shotgun (WGS) entry which is preliminary data.</text>
</comment>
<reference evidence="1 2" key="1">
    <citation type="submission" date="2024-08" db="EMBL/GenBank/DDBJ databases">
        <title>Insights into the chromosomal genome structure of Flemingia macrophylla.</title>
        <authorList>
            <person name="Ding Y."/>
            <person name="Zhao Y."/>
            <person name="Bi W."/>
            <person name="Wu M."/>
            <person name="Zhao G."/>
            <person name="Gong Y."/>
            <person name="Li W."/>
            <person name="Zhang P."/>
        </authorList>
    </citation>
    <scope>NUCLEOTIDE SEQUENCE [LARGE SCALE GENOMIC DNA]</scope>
    <source>
        <strain evidence="1">DYQJB</strain>
        <tissue evidence="1">Leaf</tissue>
    </source>
</reference>
<keyword evidence="2" id="KW-1185">Reference proteome</keyword>